<accession>A0A1R2BVW9</accession>
<organism evidence="1 2">
    <name type="scientific">Stentor coeruleus</name>
    <dbReference type="NCBI Taxonomy" id="5963"/>
    <lineage>
        <taxon>Eukaryota</taxon>
        <taxon>Sar</taxon>
        <taxon>Alveolata</taxon>
        <taxon>Ciliophora</taxon>
        <taxon>Postciliodesmatophora</taxon>
        <taxon>Heterotrichea</taxon>
        <taxon>Heterotrichida</taxon>
        <taxon>Stentoridae</taxon>
        <taxon>Stentor</taxon>
    </lineage>
</organism>
<name>A0A1R2BVW9_9CILI</name>
<gene>
    <name evidence="1" type="ORF">SteCoe_18723</name>
</gene>
<evidence type="ECO:0000313" key="1">
    <source>
        <dbReference type="EMBL" id="OMJ80914.1"/>
    </source>
</evidence>
<evidence type="ECO:0000313" key="2">
    <source>
        <dbReference type="Proteomes" id="UP000187209"/>
    </source>
</evidence>
<protein>
    <submittedName>
        <fullName evidence="1">Uncharacterized protein</fullName>
    </submittedName>
</protein>
<proteinExistence type="predicted"/>
<comment type="caution">
    <text evidence="1">The sequence shown here is derived from an EMBL/GenBank/DDBJ whole genome shotgun (WGS) entry which is preliminary data.</text>
</comment>
<dbReference type="AlphaFoldDB" id="A0A1R2BVW9"/>
<reference evidence="1 2" key="1">
    <citation type="submission" date="2016-11" db="EMBL/GenBank/DDBJ databases">
        <title>The macronuclear genome of Stentor coeruleus: a giant cell with tiny introns.</title>
        <authorList>
            <person name="Slabodnick M."/>
            <person name="Ruby J.G."/>
            <person name="Reiff S.B."/>
            <person name="Swart E.C."/>
            <person name="Gosai S."/>
            <person name="Prabakaran S."/>
            <person name="Witkowska E."/>
            <person name="Larue G.E."/>
            <person name="Fisher S."/>
            <person name="Freeman R.M."/>
            <person name="Gunawardena J."/>
            <person name="Chu W."/>
            <person name="Stover N.A."/>
            <person name="Gregory B.D."/>
            <person name="Nowacki M."/>
            <person name="Derisi J."/>
            <person name="Roy S.W."/>
            <person name="Marshall W.F."/>
            <person name="Sood P."/>
        </authorList>
    </citation>
    <scope>NUCLEOTIDE SEQUENCE [LARGE SCALE GENOMIC DNA]</scope>
    <source>
        <strain evidence="1">WM001</strain>
    </source>
</reference>
<dbReference type="EMBL" id="MPUH01000402">
    <property type="protein sequence ID" value="OMJ80914.1"/>
    <property type="molecule type" value="Genomic_DNA"/>
</dbReference>
<keyword evidence="2" id="KW-1185">Reference proteome</keyword>
<dbReference type="Proteomes" id="UP000187209">
    <property type="component" value="Unassembled WGS sequence"/>
</dbReference>
<sequence>MNRKDSSALNFFPKGYKFRIAKGNSEKSITPCKKEFIVRREPITKLIKNELKPPWLEDIDITPMKFRKSDPNFSDFMSMNEKRKATLILEPLPLKNKIAEASMKKLSLKCKLKPVQYANLGKIY</sequence>